<gene>
    <name evidence="5" type="ORF">SPI02_17050</name>
</gene>
<keyword evidence="4" id="KW-0472">Membrane</keyword>
<dbReference type="GO" id="GO:0005886">
    <property type="term" value="C:plasma membrane"/>
    <property type="evidence" value="ECO:0007669"/>
    <property type="project" value="TreeGrafter"/>
</dbReference>
<organism evidence="5 6">
    <name type="scientific">Staphylococcus piscifermentans</name>
    <dbReference type="NCBI Taxonomy" id="70258"/>
    <lineage>
        <taxon>Bacteria</taxon>
        <taxon>Bacillati</taxon>
        <taxon>Bacillota</taxon>
        <taxon>Bacilli</taxon>
        <taxon>Bacillales</taxon>
        <taxon>Staphylococcaceae</taxon>
        <taxon>Staphylococcus</taxon>
    </lineage>
</organism>
<dbReference type="AlphaFoldDB" id="A0A239TTE5"/>
<sequence length="274" mass="31347">MNREKNIRWDKVFYGRQWVKDVVETIRTKDVLQATFMRRYLLRAMMAGFIISIISVFVLAIKASLIGQASPGIVNIVGSIAFSFALVLILFTNSELLTSNFMYFTVGMYYRVIKPWRVFKIFMLCFLGNILGALVFFLILRMSDSMTPDMLKQLSEVIHHKTMTANFLELLAKGIFANFFINISLVIAMQIDDILAKMFVMMFGVAVFAFMGYEHVVYNACLFIGGLIYHVDVLHFWPAVLNIIAAFIGNYIGGGLIIGLFYAFLNDHHQFEKE</sequence>
<comment type="caution">
    <text evidence="5">The sequence shown here is derived from an EMBL/GenBank/DDBJ whole genome shotgun (WGS) entry which is preliminary data.</text>
</comment>
<accession>A0A239TTE5</accession>
<dbReference type="InterPro" id="IPR023271">
    <property type="entry name" value="Aquaporin-like"/>
</dbReference>
<dbReference type="Proteomes" id="UP000321736">
    <property type="component" value="Unassembled WGS sequence"/>
</dbReference>
<name>A0A239TTE5_9STAP</name>
<keyword evidence="2" id="KW-0812">Transmembrane</keyword>
<keyword evidence="6" id="KW-1185">Reference proteome</keyword>
<dbReference type="Pfam" id="PF01226">
    <property type="entry name" value="Form_Nir_trans"/>
    <property type="match status" value="1"/>
</dbReference>
<keyword evidence="3" id="KW-1133">Transmembrane helix</keyword>
<dbReference type="InterPro" id="IPR000292">
    <property type="entry name" value="For/NO2_transpt"/>
</dbReference>
<dbReference type="PANTHER" id="PTHR30520">
    <property type="entry name" value="FORMATE TRANSPORTER-RELATED"/>
    <property type="match status" value="1"/>
</dbReference>
<dbReference type="PANTHER" id="PTHR30520:SF8">
    <property type="entry name" value="NITRITE TRANSPORTER NIRC"/>
    <property type="match status" value="1"/>
</dbReference>
<evidence type="ECO:0000256" key="1">
    <source>
        <dbReference type="ARBA" id="ARBA00004141"/>
    </source>
</evidence>
<dbReference type="EMBL" id="BKAR01000021">
    <property type="protein sequence ID" value="GEP85120.1"/>
    <property type="molecule type" value="Genomic_DNA"/>
</dbReference>
<evidence type="ECO:0000256" key="3">
    <source>
        <dbReference type="ARBA" id="ARBA00022989"/>
    </source>
</evidence>
<evidence type="ECO:0000313" key="5">
    <source>
        <dbReference type="EMBL" id="GEP85120.1"/>
    </source>
</evidence>
<evidence type="ECO:0000256" key="2">
    <source>
        <dbReference type="ARBA" id="ARBA00022692"/>
    </source>
</evidence>
<proteinExistence type="predicted"/>
<reference evidence="5 6" key="1">
    <citation type="submission" date="2019-07" db="EMBL/GenBank/DDBJ databases">
        <title>Whole genome shotgun sequence of Staphylococcus piscifermentans NBRC 109625.</title>
        <authorList>
            <person name="Hosoyama A."/>
            <person name="Uohara A."/>
            <person name="Ohji S."/>
            <person name="Ichikawa N."/>
        </authorList>
    </citation>
    <scope>NUCLEOTIDE SEQUENCE [LARGE SCALE GENOMIC DNA]</scope>
    <source>
        <strain evidence="5 6">NBRC 109625</strain>
    </source>
</reference>
<dbReference type="OrthoDB" id="9786493at2"/>
<evidence type="ECO:0000313" key="6">
    <source>
        <dbReference type="Proteomes" id="UP000321736"/>
    </source>
</evidence>
<dbReference type="RefSeq" id="WP_095103884.1">
    <property type="nucleotide sequence ID" value="NZ_BKAR01000021.1"/>
</dbReference>
<comment type="subcellular location">
    <subcellularLocation>
        <location evidence="1">Membrane</location>
        <topology evidence="1">Multi-pass membrane protein</topology>
    </subcellularLocation>
</comment>
<dbReference type="GO" id="GO:0015499">
    <property type="term" value="F:formate transmembrane transporter activity"/>
    <property type="evidence" value="ECO:0007669"/>
    <property type="project" value="TreeGrafter"/>
</dbReference>
<evidence type="ECO:0000256" key="4">
    <source>
        <dbReference type="ARBA" id="ARBA00023136"/>
    </source>
</evidence>
<dbReference type="Gene3D" id="1.20.1080.10">
    <property type="entry name" value="Glycerol uptake facilitator protein"/>
    <property type="match status" value="1"/>
</dbReference>
<protein>
    <submittedName>
        <fullName evidence="5">Formate/nitrite transporter</fullName>
    </submittedName>
</protein>